<proteinExistence type="predicted"/>
<evidence type="ECO:0000313" key="1">
    <source>
        <dbReference type="EMBL" id="AKC94959.1"/>
    </source>
</evidence>
<dbReference type="InterPro" id="IPR007143">
    <property type="entry name" value="Vps28"/>
</dbReference>
<reference evidence="1" key="1">
    <citation type="journal article" date="2015" name="Nature">
        <title>Complex archaea that bridge the gap between prokaryotes and eukaryotes.</title>
        <authorList>
            <person name="Spang A."/>
            <person name="Saw J.H."/>
            <person name="Jorgensen S.L."/>
            <person name="Zaremba-Niedzwiedzka K."/>
            <person name="Martijn J."/>
            <person name="Lind A.E."/>
            <person name="van Eijk R."/>
            <person name="Schleper C."/>
            <person name="Guy L."/>
            <person name="Ettema T.J."/>
        </authorList>
    </citation>
    <scope>NUCLEOTIDE SEQUENCE</scope>
</reference>
<organism evidence="1">
    <name type="scientific">uncultured organism</name>
    <dbReference type="NCBI Taxonomy" id="155900"/>
    <lineage>
        <taxon>unclassified sequences</taxon>
        <taxon>environmental samples</taxon>
    </lineage>
</organism>
<sequence>MLLYIKILTFFVNSNMIEDINTNPGLESKKEAELFALVKSIINLNNKYQKGKINDNFFKKALKNAMNNLFKLNLILKEKNLLLADLLEKMHIAKEYHNTIDIINRVSSLNLSSNKLSKQNRTFLELPGLTSEITSSFITLMDALTLNDLKKHDFIINLFEDLTINLSNFPGVRDILLKIEAIQQNVLNNIDKTLNDAELREKLIDEIYLIFKEFQTKLDLNP</sequence>
<dbReference type="Pfam" id="PF03997">
    <property type="entry name" value="VPS28"/>
    <property type="match status" value="1"/>
</dbReference>
<dbReference type="InterPro" id="IPR037206">
    <property type="entry name" value="VPS28_C_sf"/>
</dbReference>
<name>A0A0F6PYN2_9ZZZZ</name>
<dbReference type="Gene3D" id="1.20.120.1130">
    <property type="match status" value="1"/>
</dbReference>
<accession>A0A0F6PYN2</accession>
<dbReference type="AlphaFoldDB" id="A0A0F6PYN2"/>
<dbReference type="EMBL" id="KP869688">
    <property type="protein sequence ID" value="AKC94959.1"/>
    <property type="molecule type" value="Genomic_DNA"/>
</dbReference>
<protein>
    <submittedName>
        <fullName evidence="1">Putative Vps28-like protein</fullName>
    </submittedName>
</protein>
<dbReference type="SUPFAM" id="SSF140427">
    <property type="entry name" value="VPS28 C-terminal domain-like"/>
    <property type="match status" value="1"/>
</dbReference>